<dbReference type="EMBL" id="JAHQIW010006785">
    <property type="protein sequence ID" value="KAJ1370474.1"/>
    <property type="molecule type" value="Genomic_DNA"/>
</dbReference>
<dbReference type="AlphaFoldDB" id="A0AAD5WHD2"/>
<proteinExistence type="predicted"/>
<comment type="caution">
    <text evidence="1">The sequence shown here is derived from an EMBL/GenBank/DDBJ whole genome shotgun (WGS) entry which is preliminary data.</text>
</comment>
<keyword evidence="2" id="KW-1185">Reference proteome</keyword>
<evidence type="ECO:0000313" key="1">
    <source>
        <dbReference type="EMBL" id="KAJ1370474.1"/>
    </source>
</evidence>
<reference evidence="1" key="1">
    <citation type="submission" date="2021-06" db="EMBL/GenBank/DDBJ databases">
        <title>Parelaphostrongylus tenuis whole genome reference sequence.</title>
        <authorList>
            <person name="Garwood T.J."/>
            <person name="Larsen P.A."/>
            <person name="Fountain-Jones N.M."/>
            <person name="Garbe J.R."/>
            <person name="Macchietto M.G."/>
            <person name="Kania S.A."/>
            <person name="Gerhold R.W."/>
            <person name="Richards J.E."/>
            <person name="Wolf T.M."/>
        </authorList>
    </citation>
    <scope>NUCLEOTIDE SEQUENCE</scope>
    <source>
        <strain evidence="1">MNPRO001-30</strain>
        <tissue evidence="1">Meninges</tissue>
    </source>
</reference>
<protein>
    <submittedName>
        <fullName evidence="1">Uncharacterized protein</fullName>
    </submittedName>
</protein>
<accession>A0AAD5WHD2</accession>
<dbReference type="Proteomes" id="UP001196413">
    <property type="component" value="Unassembled WGS sequence"/>
</dbReference>
<evidence type="ECO:0000313" key="2">
    <source>
        <dbReference type="Proteomes" id="UP001196413"/>
    </source>
</evidence>
<organism evidence="1 2">
    <name type="scientific">Parelaphostrongylus tenuis</name>
    <name type="common">Meningeal worm</name>
    <dbReference type="NCBI Taxonomy" id="148309"/>
    <lineage>
        <taxon>Eukaryota</taxon>
        <taxon>Metazoa</taxon>
        <taxon>Ecdysozoa</taxon>
        <taxon>Nematoda</taxon>
        <taxon>Chromadorea</taxon>
        <taxon>Rhabditida</taxon>
        <taxon>Rhabditina</taxon>
        <taxon>Rhabditomorpha</taxon>
        <taxon>Strongyloidea</taxon>
        <taxon>Metastrongylidae</taxon>
        <taxon>Parelaphostrongylus</taxon>
    </lineage>
</organism>
<gene>
    <name evidence="1" type="ORF">KIN20_032203</name>
</gene>
<name>A0AAD5WHD2_PARTN</name>
<sequence>MEMIDTTGRTQLTSNKRITLCDENKLTENLEKQQIQSQTVIGESFDNTSESIAVVFTE</sequence>